<keyword evidence="1" id="KW-0808">Transferase</keyword>
<evidence type="ECO:0000313" key="4">
    <source>
        <dbReference type="Proteomes" id="UP001199816"/>
    </source>
</evidence>
<evidence type="ECO:0000313" key="3">
    <source>
        <dbReference type="EMBL" id="MCD2422203.1"/>
    </source>
</evidence>
<dbReference type="Proteomes" id="UP001199816">
    <property type="component" value="Unassembled WGS sequence"/>
</dbReference>
<dbReference type="PANTHER" id="PTHR46401:SF2">
    <property type="entry name" value="GLYCOSYLTRANSFERASE WBBK-RELATED"/>
    <property type="match status" value="1"/>
</dbReference>
<dbReference type="CDD" id="cd03801">
    <property type="entry name" value="GT4_PimA-like"/>
    <property type="match status" value="1"/>
</dbReference>
<dbReference type="EMBL" id="JAJNEC010000004">
    <property type="protein sequence ID" value="MCD2422203.1"/>
    <property type="molecule type" value="Genomic_DNA"/>
</dbReference>
<protein>
    <submittedName>
        <fullName evidence="3">Glycosyltransferase family 4 protein</fullName>
    </submittedName>
</protein>
<dbReference type="SUPFAM" id="SSF53756">
    <property type="entry name" value="UDP-Glycosyltransferase/glycogen phosphorylase"/>
    <property type="match status" value="1"/>
</dbReference>
<feature type="domain" description="Glycosyltransferase subfamily 4-like N-terminal" evidence="2">
    <location>
        <begin position="17"/>
        <end position="178"/>
    </location>
</feature>
<dbReference type="Pfam" id="PF13439">
    <property type="entry name" value="Glyco_transf_4"/>
    <property type="match status" value="1"/>
</dbReference>
<comment type="caution">
    <text evidence="3">The sequence shown here is derived from an EMBL/GenBank/DDBJ whole genome shotgun (WGS) entry which is preliminary data.</text>
</comment>
<keyword evidence="4" id="KW-1185">Reference proteome</keyword>
<organism evidence="3 4">
    <name type="scientific">Niabella pedocola</name>
    <dbReference type="NCBI Taxonomy" id="1752077"/>
    <lineage>
        <taxon>Bacteria</taxon>
        <taxon>Pseudomonadati</taxon>
        <taxon>Bacteroidota</taxon>
        <taxon>Chitinophagia</taxon>
        <taxon>Chitinophagales</taxon>
        <taxon>Chitinophagaceae</taxon>
        <taxon>Niabella</taxon>
    </lineage>
</organism>
<evidence type="ECO:0000256" key="1">
    <source>
        <dbReference type="ARBA" id="ARBA00022679"/>
    </source>
</evidence>
<name>A0ABS8PM78_9BACT</name>
<accession>A0ABS8PM78</accession>
<gene>
    <name evidence="3" type="ORF">LQ567_05475</name>
</gene>
<dbReference type="RefSeq" id="WP_231003106.1">
    <property type="nucleotide sequence ID" value="NZ_JAJNEC010000004.1"/>
</dbReference>
<evidence type="ECO:0000259" key="2">
    <source>
        <dbReference type="Pfam" id="PF13439"/>
    </source>
</evidence>
<dbReference type="Pfam" id="PF13692">
    <property type="entry name" value="Glyco_trans_1_4"/>
    <property type="match status" value="1"/>
</dbReference>
<reference evidence="3 4" key="1">
    <citation type="submission" date="2021-11" db="EMBL/GenBank/DDBJ databases">
        <title>Genomic of Niabella pedocola.</title>
        <authorList>
            <person name="Wu T."/>
        </authorList>
    </citation>
    <scope>NUCLEOTIDE SEQUENCE [LARGE SCALE GENOMIC DNA]</scope>
    <source>
        <strain evidence="3 4">JCM 31011</strain>
    </source>
</reference>
<dbReference type="InterPro" id="IPR028098">
    <property type="entry name" value="Glyco_trans_4-like_N"/>
</dbReference>
<sequence>MIKIASLVPYKIVPPVTGGEKGVYYFLKNLAAFGDLSCFTVVENGSLSTLFHTIPVLGSSRNQFRYINPLLFFRLRRLLRERGIRYLMLEHPYFGWLGILLQRLAGIKLIVHSHNIEAFRFKDLKKWWWKCLFWYEKKVHQLADLNFFISPEDRSFAIQQYQLAPEKCAVMPYGIELAHVSSETKQAARRVLCKALDLDPDTRLVLFNGTLSYPPNLDAVLTILRSINPLFKQQYSKPYKILICGKGLPDALLQEMKEQETQHILYQGFVEDIQLYFSAADLFINPVADGGGIKTKLVEALGSNTPAVSYKKGAFGVPEALTGAHLRVVADNDNSQFVKEMIAVLEAQNSSIPESFYAYFRWDKIARRAMDTIEKTKV</sequence>
<dbReference type="PANTHER" id="PTHR46401">
    <property type="entry name" value="GLYCOSYLTRANSFERASE WBBK-RELATED"/>
    <property type="match status" value="1"/>
</dbReference>
<dbReference type="Gene3D" id="3.40.50.2000">
    <property type="entry name" value="Glycogen Phosphorylase B"/>
    <property type="match status" value="2"/>
</dbReference>
<proteinExistence type="predicted"/>